<feature type="region of interest" description="Disordered" evidence="1">
    <location>
        <begin position="52"/>
        <end position="135"/>
    </location>
</feature>
<reference evidence="2" key="1">
    <citation type="submission" date="2023-06" db="EMBL/GenBank/DDBJ databases">
        <title>Conoideocrella luteorostrata (Hypocreales: Clavicipitaceae), a potential biocontrol fungus for elongate hemlock scale in United States Christmas tree production areas.</title>
        <authorList>
            <person name="Barrett H."/>
            <person name="Lovett B."/>
            <person name="Macias A.M."/>
            <person name="Stajich J.E."/>
            <person name="Kasson M.T."/>
        </authorList>
    </citation>
    <scope>NUCLEOTIDE SEQUENCE</scope>
    <source>
        <strain evidence="2">ARSEF 14590</strain>
    </source>
</reference>
<feature type="compositionally biased region" description="Basic residues" evidence="1">
    <location>
        <begin position="79"/>
        <end position="91"/>
    </location>
</feature>
<sequence length="135" mass="14890">MSVHKWDERSHYGLLLALLEAADPRKEMITMLATHMQAQGFQTTFHGINQHIQKLRRDQGSPEKGASKSAPATPTKATPQKRKARASKAKNAKSEAKVDDGEDDELPSTIKCEEPQEPTPKRAKIAKAESEGTES</sequence>
<dbReference type="Proteomes" id="UP001251528">
    <property type="component" value="Unassembled WGS sequence"/>
</dbReference>
<dbReference type="EMBL" id="JASWJB010000049">
    <property type="protein sequence ID" value="KAK2605955.1"/>
    <property type="molecule type" value="Genomic_DNA"/>
</dbReference>
<gene>
    <name evidence="2" type="ORF">QQS21_003681</name>
</gene>
<dbReference type="AlphaFoldDB" id="A0AAJ0CSZ8"/>
<protein>
    <submittedName>
        <fullName evidence="2">Uncharacterized protein</fullName>
    </submittedName>
</protein>
<evidence type="ECO:0000313" key="3">
    <source>
        <dbReference type="Proteomes" id="UP001251528"/>
    </source>
</evidence>
<keyword evidence="3" id="KW-1185">Reference proteome</keyword>
<feature type="compositionally biased region" description="Basic and acidic residues" evidence="1">
    <location>
        <begin position="126"/>
        <end position="135"/>
    </location>
</feature>
<accession>A0AAJ0CSZ8</accession>
<proteinExistence type="predicted"/>
<comment type="caution">
    <text evidence="2">The sequence shown here is derived from an EMBL/GenBank/DDBJ whole genome shotgun (WGS) entry which is preliminary data.</text>
</comment>
<name>A0AAJ0CSZ8_9HYPO</name>
<evidence type="ECO:0000256" key="1">
    <source>
        <dbReference type="SAM" id="MobiDB-lite"/>
    </source>
</evidence>
<organism evidence="2 3">
    <name type="scientific">Conoideocrella luteorostrata</name>
    <dbReference type="NCBI Taxonomy" id="1105319"/>
    <lineage>
        <taxon>Eukaryota</taxon>
        <taxon>Fungi</taxon>
        <taxon>Dikarya</taxon>
        <taxon>Ascomycota</taxon>
        <taxon>Pezizomycotina</taxon>
        <taxon>Sordariomycetes</taxon>
        <taxon>Hypocreomycetidae</taxon>
        <taxon>Hypocreales</taxon>
        <taxon>Clavicipitaceae</taxon>
        <taxon>Conoideocrella</taxon>
    </lineage>
</organism>
<evidence type="ECO:0000313" key="2">
    <source>
        <dbReference type="EMBL" id="KAK2605955.1"/>
    </source>
</evidence>